<comment type="caution">
    <text evidence="2">The sequence shown here is derived from an EMBL/GenBank/DDBJ whole genome shotgun (WGS) entry which is preliminary data.</text>
</comment>
<keyword evidence="1" id="KW-0472">Membrane</keyword>
<dbReference type="AlphaFoldDB" id="A0A0K9NJI9"/>
<proteinExistence type="predicted"/>
<keyword evidence="3" id="KW-1185">Reference proteome</keyword>
<gene>
    <name evidence="2" type="ORF">ZOSMA_8G00860</name>
</gene>
<name>A0A0K9NJI9_ZOSMR</name>
<evidence type="ECO:0000313" key="2">
    <source>
        <dbReference type="EMBL" id="KMZ56941.1"/>
    </source>
</evidence>
<keyword evidence="1" id="KW-1133">Transmembrane helix</keyword>
<reference evidence="3" key="1">
    <citation type="journal article" date="2016" name="Nature">
        <title>The genome of the seagrass Zostera marina reveals angiosperm adaptation to the sea.</title>
        <authorList>
            <person name="Olsen J.L."/>
            <person name="Rouze P."/>
            <person name="Verhelst B."/>
            <person name="Lin Y.-C."/>
            <person name="Bayer T."/>
            <person name="Collen J."/>
            <person name="Dattolo E."/>
            <person name="De Paoli E."/>
            <person name="Dittami S."/>
            <person name="Maumus F."/>
            <person name="Michel G."/>
            <person name="Kersting A."/>
            <person name="Lauritano C."/>
            <person name="Lohaus R."/>
            <person name="Toepel M."/>
            <person name="Tonon T."/>
            <person name="Vanneste K."/>
            <person name="Amirebrahimi M."/>
            <person name="Brakel J."/>
            <person name="Bostroem C."/>
            <person name="Chovatia M."/>
            <person name="Grimwood J."/>
            <person name="Jenkins J.W."/>
            <person name="Jueterbock A."/>
            <person name="Mraz A."/>
            <person name="Stam W.T."/>
            <person name="Tice H."/>
            <person name="Bornberg-Bauer E."/>
            <person name="Green P.J."/>
            <person name="Pearson G.A."/>
            <person name="Procaccini G."/>
            <person name="Duarte C.M."/>
            <person name="Schmutz J."/>
            <person name="Reusch T.B.H."/>
            <person name="Van de Peer Y."/>
        </authorList>
    </citation>
    <scope>NUCLEOTIDE SEQUENCE [LARGE SCALE GENOMIC DNA]</scope>
    <source>
        <strain evidence="3">cv. Finnish</strain>
    </source>
</reference>
<protein>
    <submittedName>
        <fullName evidence="2">Uncharacterized protein</fullName>
    </submittedName>
</protein>
<evidence type="ECO:0000256" key="1">
    <source>
        <dbReference type="SAM" id="Phobius"/>
    </source>
</evidence>
<accession>A0A0K9NJI9</accession>
<dbReference type="EMBL" id="LFYR01002110">
    <property type="protein sequence ID" value="KMZ56941.1"/>
    <property type="molecule type" value="Genomic_DNA"/>
</dbReference>
<dbReference type="Proteomes" id="UP000036987">
    <property type="component" value="Unassembled WGS sequence"/>
</dbReference>
<keyword evidence="1" id="KW-0812">Transmembrane</keyword>
<evidence type="ECO:0000313" key="3">
    <source>
        <dbReference type="Proteomes" id="UP000036987"/>
    </source>
</evidence>
<sequence length="125" mass="14263">MVYTLDGNRDFVVGFWSTIQHLGLQSGFRHWVYNRVLVYNRDFVIGSAIGFWSTIGISSLGFVEVFHDLVPISPLRGKSLKYMQDVMPSVQVMGGDQRDAIIWKKRRMETVTETNSQIGSAVNQY</sequence>
<feature type="transmembrane region" description="Helical" evidence="1">
    <location>
        <begin position="43"/>
        <end position="66"/>
    </location>
</feature>
<organism evidence="2 3">
    <name type="scientific">Zostera marina</name>
    <name type="common">Eelgrass</name>
    <dbReference type="NCBI Taxonomy" id="29655"/>
    <lineage>
        <taxon>Eukaryota</taxon>
        <taxon>Viridiplantae</taxon>
        <taxon>Streptophyta</taxon>
        <taxon>Embryophyta</taxon>
        <taxon>Tracheophyta</taxon>
        <taxon>Spermatophyta</taxon>
        <taxon>Magnoliopsida</taxon>
        <taxon>Liliopsida</taxon>
        <taxon>Zosteraceae</taxon>
        <taxon>Zostera</taxon>
    </lineage>
</organism>